<gene>
    <name evidence="11" type="primary">nadD</name>
    <name evidence="13" type="ORF">PCS_01307</name>
</gene>
<keyword evidence="4 11" id="KW-0662">Pyridine nucleotide biosynthesis</keyword>
<evidence type="ECO:0000256" key="1">
    <source>
        <dbReference type="ARBA" id="ARBA00002324"/>
    </source>
</evidence>
<dbReference type="OrthoDB" id="5295945at2"/>
<dbReference type="InterPro" id="IPR014729">
    <property type="entry name" value="Rossmann-like_a/b/a_fold"/>
</dbReference>
<dbReference type="Pfam" id="PF01467">
    <property type="entry name" value="CTP_transf_like"/>
    <property type="match status" value="1"/>
</dbReference>
<dbReference type="EMBL" id="AOSV01000012">
    <property type="protein sequence ID" value="EMG37912.1"/>
    <property type="molecule type" value="Genomic_DNA"/>
</dbReference>
<dbReference type="PANTHER" id="PTHR39321:SF3">
    <property type="entry name" value="PHOSPHOPANTETHEINE ADENYLYLTRANSFERASE"/>
    <property type="match status" value="1"/>
</dbReference>
<dbReference type="RefSeq" id="WP_005985298.1">
    <property type="nucleotide sequence ID" value="NZ_AOSV01000012.1"/>
</dbReference>
<evidence type="ECO:0000256" key="3">
    <source>
        <dbReference type="ARBA" id="ARBA00009014"/>
    </source>
</evidence>
<comment type="caution">
    <text evidence="13">The sequence shown here is derived from an EMBL/GenBank/DDBJ whole genome shotgun (WGS) entry which is preliminary data.</text>
</comment>
<comment type="function">
    <text evidence="1 11">Catalyzes the reversible adenylation of nicotinate mononucleotide (NaMN) to nicotinic acid adenine dinucleotide (NaAD).</text>
</comment>
<evidence type="ECO:0000313" key="13">
    <source>
        <dbReference type="EMBL" id="EMG37912.1"/>
    </source>
</evidence>
<sequence>MRLGIFGGSFNPVHVGHLRIAIEVRETLELDQVDMVPVASPPHKEASDLLPFWLRCLILKAAVKQAPGLALNDLEALLPEPSYTHRTLSAYREILPDAELYFILGASDLLLLDLWYRGREMHELANFVVVPRFGKDLQAVADFVPQFWPDAERLSACAHSAQPSNCQACWRLPSGNLLQYVHAPGLDVSATDIRYRFLDGRSLVYLVPSEVEQVLMERREEVRRIWSVRPEGKHTRCRAEDDGEE</sequence>
<dbReference type="NCBIfam" id="TIGR00482">
    <property type="entry name" value="nicotinate (nicotinamide) nucleotide adenylyltransferase"/>
    <property type="match status" value="1"/>
</dbReference>
<evidence type="ECO:0000256" key="10">
    <source>
        <dbReference type="ARBA" id="ARBA00048721"/>
    </source>
</evidence>
<proteinExistence type="inferred from homology"/>
<dbReference type="CDD" id="cd02165">
    <property type="entry name" value="NMNAT"/>
    <property type="match status" value="1"/>
</dbReference>
<evidence type="ECO:0000256" key="6">
    <source>
        <dbReference type="ARBA" id="ARBA00022695"/>
    </source>
</evidence>
<keyword evidence="9 11" id="KW-0520">NAD</keyword>
<dbReference type="UniPathway" id="UPA00253">
    <property type="reaction ID" value="UER00332"/>
</dbReference>
<evidence type="ECO:0000256" key="2">
    <source>
        <dbReference type="ARBA" id="ARBA00005019"/>
    </source>
</evidence>
<evidence type="ECO:0000256" key="11">
    <source>
        <dbReference type="HAMAP-Rule" id="MF_00244"/>
    </source>
</evidence>
<dbReference type="Gene3D" id="3.40.50.620">
    <property type="entry name" value="HUPs"/>
    <property type="match status" value="1"/>
</dbReference>
<evidence type="ECO:0000256" key="7">
    <source>
        <dbReference type="ARBA" id="ARBA00022741"/>
    </source>
</evidence>
<dbReference type="HAMAP" id="MF_00244">
    <property type="entry name" value="NaMN_adenylyltr"/>
    <property type="match status" value="1"/>
</dbReference>
<keyword evidence="7 11" id="KW-0547">Nucleotide-binding</keyword>
<dbReference type="InterPro" id="IPR005248">
    <property type="entry name" value="NadD/NMNAT"/>
</dbReference>
<dbReference type="Proteomes" id="UP000011922">
    <property type="component" value="Unassembled WGS sequence"/>
</dbReference>
<evidence type="ECO:0000256" key="5">
    <source>
        <dbReference type="ARBA" id="ARBA00022679"/>
    </source>
</evidence>
<dbReference type="PANTHER" id="PTHR39321">
    <property type="entry name" value="NICOTINATE-NUCLEOTIDE ADENYLYLTRANSFERASE-RELATED"/>
    <property type="match status" value="1"/>
</dbReference>
<evidence type="ECO:0000256" key="8">
    <source>
        <dbReference type="ARBA" id="ARBA00022840"/>
    </source>
</evidence>
<name>M5PU93_DESAF</name>
<keyword evidence="8 11" id="KW-0067">ATP-binding</keyword>
<dbReference type="GO" id="GO:0005524">
    <property type="term" value="F:ATP binding"/>
    <property type="evidence" value="ECO:0007669"/>
    <property type="project" value="UniProtKB-KW"/>
</dbReference>
<keyword evidence="5 11" id="KW-0808">Transferase</keyword>
<protein>
    <recommendedName>
        <fullName evidence="11">Probable nicotinate-nucleotide adenylyltransferase</fullName>
        <ecNumber evidence="11">2.7.7.18</ecNumber>
    </recommendedName>
    <alternativeName>
        <fullName evidence="11">Deamido-NAD(+) diphosphorylase</fullName>
    </alternativeName>
    <alternativeName>
        <fullName evidence="11">Deamido-NAD(+) pyrophosphorylase</fullName>
    </alternativeName>
    <alternativeName>
        <fullName evidence="11">Nicotinate mononucleotide adenylyltransferase</fullName>
        <shortName evidence="11">NaMN adenylyltransferase</shortName>
    </alternativeName>
</protein>
<dbReference type="AlphaFoldDB" id="M5PU93"/>
<feature type="domain" description="Cytidyltransferase-like" evidence="12">
    <location>
        <begin position="5"/>
        <end position="194"/>
    </location>
</feature>
<dbReference type="SUPFAM" id="SSF52374">
    <property type="entry name" value="Nucleotidylyl transferase"/>
    <property type="match status" value="1"/>
</dbReference>
<dbReference type="GO" id="GO:0004515">
    <property type="term" value="F:nicotinate-nucleotide adenylyltransferase activity"/>
    <property type="evidence" value="ECO:0007669"/>
    <property type="project" value="UniProtKB-UniRule"/>
</dbReference>
<comment type="similarity">
    <text evidence="3 11">Belongs to the NadD family.</text>
</comment>
<evidence type="ECO:0000313" key="14">
    <source>
        <dbReference type="Proteomes" id="UP000011922"/>
    </source>
</evidence>
<reference evidence="13 14" key="1">
    <citation type="journal article" date="2013" name="Genome Announc.">
        <title>Draft Genome Sequence for Desulfovibrio africanus Strain PCS.</title>
        <authorList>
            <person name="Brown S.D."/>
            <person name="Utturkar S.M."/>
            <person name="Arkin A.P."/>
            <person name="Deutschbauer A.M."/>
            <person name="Elias D.A."/>
            <person name="Hazen T.C."/>
            <person name="Chakraborty R."/>
        </authorList>
    </citation>
    <scope>NUCLEOTIDE SEQUENCE [LARGE SCALE GENOMIC DNA]</scope>
    <source>
        <strain evidence="13 14">PCS</strain>
    </source>
</reference>
<dbReference type="InterPro" id="IPR004821">
    <property type="entry name" value="Cyt_trans-like"/>
</dbReference>
<dbReference type="EC" id="2.7.7.18" evidence="11"/>
<keyword evidence="6 11" id="KW-0548">Nucleotidyltransferase</keyword>
<comment type="catalytic activity">
    <reaction evidence="10 11">
        <text>nicotinate beta-D-ribonucleotide + ATP + H(+) = deamido-NAD(+) + diphosphate</text>
        <dbReference type="Rhea" id="RHEA:22860"/>
        <dbReference type="ChEBI" id="CHEBI:15378"/>
        <dbReference type="ChEBI" id="CHEBI:30616"/>
        <dbReference type="ChEBI" id="CHEBI:33019"/>
        <dbReference type="ChEBI" id="CHEBI:57502"/>
        <dbReference type="ChEBI" id="CHEBI:58437"/>
        <dbReference type="EC" id="2.7.7.18"/>
    </reaction>
</comment>
<dbReference type="GO" id="GO:0009435">
    <property type="term" value="P:NAD+ biosynthetic process"/>
    <property type="evidence" value="ECO:0007669"/>
    <property type="project" value="UniProtKB-UniRule"/>
</dbReference>
<evidence type="ECO:0000259" key="12">
    <source>
        <dbReference type="Pfam" id="PF01467"/>
    </source>
</evidence>
<organism evidence="13 14">
    <name type="scientific">Desulfocurvibacter africanus PCS</name>
    <dbReference type="NCBI Taxonomy" id="1262666"/>
    <lineage>
        <taxon>Bacteria</taxon>
        <taxon>Pseudomonadati</taxon>
        <taxon>Thermodesulfobacteriota</taxon>
        <taxon>Desulfovibrionia</taxon>
        <taxon>Desulfovibrionales</taxon>
        <taxon>Desulfovibrionaceae</taxon>
        <taxon>Desulfocurvibacter</taxon>
    </lineage>
</organism>
<evidence type="ECO:0000256" key="9">
    <source>
        <dbReference type="ARBA" id="ARBA00023027"/>
    </source>
</evidence>
<evidence type="ECO:0000256" key="4">
    <source>
        <dbReference type="ARBA" id="ARBA00022642"/>
    </source>
</evidence>
<dbReference type="PATRIC" id="fig|1262666.3.peg.1328"/>
<comment type="pathway">
    <text evidence="2 11">Cofactor biosynthesis; NAD(+) biosynthesis; deamido-NAD(+) from nicotinate D-ribonucleotide: step 1/1.</text>
</comment>
<accession>M5PU93</accession>